<evidence type="ECO:0000313" key="2">
    <source>
        <dbReference type="Proteomes" id="UP001549097"/>
    </source>
</evidence>
<dbReference type="SUPFAM" id="SSF52833">
    <property type="entry name" value="Thioredoxin-like"/>
    <property type="match status" value="1"/>
</dbReference>
<evidence type="ECO:0000313" key="1">
    <source>
        <dbReference type="EMBL" id="MET3727194.1"/>
    </source>
</evidence>
<accession>A0ABV2LGI3</accession>
<dbReference type="EMBL" id="JBEPMP010000001">
    <property type="protein sequence ID" value="MET3727194.1"/>
    <property type="molecule type" value="Genomic_DNA"/>
</dbReference>
<dbReference type="Gene3D" id="3.40.30.10">
    <property type="entry name" value="Glutaredoxin"/>
    <property type="match status" value="1"/>
</dbReference>
<dbReference type="Pfam" id="PF05768">
    <property type="entry name" value="Glrx-like"/>
    <property type="match status" value="1"/>
</dbReference>
<keyword evidence="2" id="KW-1185">Reference proteome</keyword>
<dbReference type="Proteomes" id="UP001549097">
    <property type="component" value="Unassembled WGS sequence"/>
</dbReference>
<dbReference type="PANTHER" id="PTHR33558">
    <property type="entry name" value="GLUTAREDOXIN-LIKE PROTEIN C5ORF63 HOMOLOG"/>
    <property type="match status" value="1"/>
</dbReference>
<gene>
    <name evidence="1" type="ORF">ABID52_000775</name>
</gene>
<dbReference type="InterPro" id="IPR036249">
    <property type="entry name" value="Thioredoxin-like_sf"/>
</dbReference>
<sequence>MGEKKVILYTKIHCPLCDEAHKLLQKLQQEISFSIESIDIYQDDLLLEKYGLMIPVVEIEGKEIDYGMISEGKVKKALTNF</sequence>
<reference evidence="1 2" key="1">
    <citation type="submission" date="2024-06" db="EMBL/GenBank/DDBJ databases">
        <title>Genomic Encyclopedia of Type Strains, Phase IV (KMG-IV): sequencing the most valuable type-strain genomes for metagenomic binning, comparative biology and taxonomic classification.</title>
        <authorList>
            <person name="Goeker M."/>
        </authorList>
    </citation>
    <scope>NUCLEOTIDE SEQUENCE [LARGE SCALE GENOMIC DNA]</scope>
    <source>
        <strain evidence="1 2">DSM 100124</strain>
    </source>
</reference>
<dbReference type="InterPro" id="IPR008554">
    <property type="entry name" value="Glutaredoxin-like"/>
</dbReference>
<protein>
    <submittedName>
        <fullName evidence="1">Glutaredoxin</fullName>
    </submittedName>
</protein>
<dbReference type="PANTHER" id="PTHR33558:SF1">
    <property type="entry name" value="GLUTAREDOXIN-LIKE PROTEIN C5ORF63 HOMOLOG"/>
    <property type="match status" value="1"/>
</dbReference>
<name>A0ABV2LGI3_9BACL</name>
<proteinExistence type="predicted"/>
<comment type="caution">
    <text evidence="1">The sequence shown here is derived from an EMBL/GenBank/DDBJ whole genome shotgun (WGS) entry which is preliminary data.</text>
</comment>
<dbReference type="InterPro" id="IPR052565">
    <property type="entry name" value="Glutaredoxin-like_YDR286C"/>
</dbReference>
<organism evidence="1 2">
    <name type="scientific">Fictibacillus halophilus</name>
    <dbReference type="NCBI Taxonomy" id="1610490"/>
    <lineage>
        <taxon>Bacteria</taxon>
        <taxon>Bacillati</taxon>
        <taxon>Bacillota</taxon>
        <taxon>Bacilli</taxon>
        <taxon>Bacillales</taxon>
        <taxon>Fictibacillaceae</taxon>
        <taxon>Fictibacillus</taxon>
    </lineage>
</organism>
<dbReference type="RefSeq" id="WP_198768249.1">
    <property type="nucleotide sequence ID" value="NZ_JAEACF010000001.1"/>
</dbReference>